<protein>
    <submittedName>
        <fullName evidence="2">Uncharacterized protein</fullName>
    </submittedName>
</protein>
<proteinExistence type="predicted"/>
<organism evidence="2 3">
    <name type="scientific">Dictyostelium firmibasis</name>
    <dbReference type="NCBI Taxonomy" id="79012"/>
    <lineage>
        <taxon>Eukaryota</taxon>
        <taxon>Amoebozoa</taxon>
        <taxon>Evosea</taxon>
        <taxon>Eumycetozoa</taxon>
        <taxon>Dictyostelia</taxon>
        <taxon>Dictyosteliales</taxon>
        <taxon>Dictyosteliaceae</taxon>
        <taxon>Dictyostelium</taxon>
    </lineage>
</organism>
<reference evidence="2 3" key="1">
    <citation type="submission" date="2023-11" db="EMBL/GenBank/DDBJ databases">
        <title>Dfirmibasis_genome.</title>
        <authorList>
            <person name="Edelbroek B."/>
            <person name="Kjellin J."/>
            <person name="Jerlstrom-Hultqvist J."/>
            <person name="Soderbom F."/>
        </authorList>
    </citation>
    <scope>NUCLEOTIDE SEQUENCE [LARGE SCALE GENOMIC DNA]</scope>
    <source>
        <strain evidence="2 3">TNS-C-14</strain>
    </source>
</reference>
<keyword evidence="3" id="KW-1185">Reference proteome</keyword>
<evidence type="ECO:0000313" key="2">
    <source>
        <dbReference type="EMBL" id="KAK5580515.1"/>
    </source>
</evidence>
<keyword evidence="1" id="KW-0472">Membrane</keyword>
<dbReference type="AlphaFoldDB" id="A0AAN7U741"/>
<keyword evidence="1" id="KW-0812">Transmembrane</keyword>
<gene>
    <name evidence="2" type="ORF">RB653_000535</name>
</gene>
<feature type="transmembrane region" description="Helical" evidence="1">
    <location>
        <begin position="40"/>
        <end position="65"/>
    </location>
</feature>
<evidence type="ECO:0000313" key="3">
    <source>
        <dbReference type="Proteomes" id="UP001344447"/>
    </source>
</evidence>
<comment type="caution">
    <text evidence="2">The sequence shown here is derived from an EMBL/GenBank/DDBJ whole genome shotgun (WGS) entry which is preliminary data.</text>
</comment>
<evidence type="ECO:0000256" key="1">
    <source>
        <dbReference type="SAM" id="Phobius"/>
    </source>
</evidence>
<feature type="transmembrane region" description="Helical" evidence="1">
    <location>
        <begin position="190"/>
        <end position="208"/>
    </location>
</feature>
<sequence>MILVSQDEPVHFELEEDFEEYPKSKYGWATHRIPFTRKQWFYFIVNQAVANFVLNFILNFFLTWLMYPKDENYMISYSGKFTECIFTDITVTCFVLPFLSNIAGSFMVTLDLRKGKMIQPIDERWLNHPLIRRVPTGIYWKSVLKRSVILGCVGFILAGPISLILIYAAVGSEGMLLKWTFCIFKGFWCAFYAMLMCPFIAFIIVASYNPRHTFFGKQT</sequence>
<feature type="transmembrane region" description="Helical" evidence="1">
    <location>
        <begin position="148"/>
        <end position="170"/>
    </location>
</feature>
<accession>A0AAN7U741</accession>
<name>A0AAN7U741_9MYCE</name>
<keyword evidence="1" id="KW-1133">Transmembrane helix</keyword>
<feature type="transmembrane region" description="Helical" evidence="1">
    <location>
        <begin position="85"/>
        <end position="110"/>
    </location>
</feature>
<dbReference type="EMBL" id="JAVFKY010000002">
    <property type="protein sequence ID" value="KAK5580515.1"/>
    <property type="molecule type" value="Genomic_DNA"/>
</dbReference>
<dbReference type="Proteomes" id="UP001344447">
    <property type="component" value="Unassembled WGS sequence"/>
</dbReference>